<dbReference type="EMBL" id="ATLV01013093">
    <property type="status" value="NOT_ANNOTATED_CDS"/>
    <property type="molecule type" value="Genomic_DNA"/>
</dbReference>
<dbReference type="VEuPathDB" id="VectorBase:ASIS015887"/>
<feature type="chain" id="PRO_5001783620" evidence="1">
    <location>
        <begin position="26"/>
        <end position="52"/>
    </location>
</feature>
<dbReference type="Proteomes" id="UP000030765">
    <property type="component" value="Unassembled WGS sequence"/>
</dbReference>
<evidence type="ECO:0000313" key="2">
    <source>
        <dbReference type="EMBL" id="KFB37192.1"/>
    </source>
</evidence>
<accession>A0A084VGU8</accession>
<reference evidence="3" key="2">
    <citation type="submission" date="2020-05" db="UniProtKB">
        <authorList>
            <consortium name="EnsemblMetazoa"/>
        </authorList>
    </citation>
    <scope>IDENTIFICATION</scope>
</reference>
<gene>
    <name evidence="2" type="ORF">ZHAS_00004403</name>
</gene>
<protein>
    <submittedName>
        <fullName evidence="2 3">Uncharacterized protein</fullName>
    </submittedName>
</protein>
<evidence type="ECO:0000313" key="4">
    <source>
        <dbReference type="Proteomes" id="UP000030765"/>
    </source>
</evidence>
<proteinExistence type="predicted"/>
<evidence type="ECO:0000313" key="3">
    <source>
        <dbReference type="EnsemblMetazoa" id="ASIC004403-PA"/>
    </source>
</evidence>
<reference evidence="2 4" key="1">
    <citation type="journal article" date="2014" name="BMC Genomics">
        <title>Genome sequence of Anopheles sinensis provides insight into genetics basis of mosquito competence for malaria parasites.</title>
        <authorList>
            <person name="Zhou D."/>
            <person name="Zhang D."/>
            <person name="Ding G."/>
            <person name="Shi L."/>
            <person name="Hou Q."/>
            <person name="Ye Y."/>
            <person name="Xu Y."/>
            <person name="Zhou H."/>
            <person name="Xiong C."/>
            <person name="Li S."/>
            <person name="Yu J."/>
            <person name="Hong S."/>
            <person name="Yu X."/>
            <person name="Zou P."/>
            <person name="Chen C."/>
            <person name="Chang X."/>
            <person name="Wang W."/>
            <person name="Lv Y."/>
            <person name="Sun Y."/>
            <person name="Ma L."/>
            <person name="Shen B."/>
            <person name="Zhu C."/>
        </authorList>
    </citation>
    <scope>NUCLEOTIDE SEQUENCE [LARGE SCALE GENOMIC DNA]</scope>
</reference>
<sequence>MWTFPGPFGLLVIFGLLIVREQCVAHPLVICFHEETYDDVSVRKCTAWLRRG</sequence>
<keyword evidence="1" id="KW-0732">Signal</keyword>
<dbReference type="EnsemblMetazoa" id="ASIC004403-RA">
    <property type="protein sequence ID" value="ASIC004403-PA"/>
    <property type="gene ID" value="ASIC004403"/>
</dbReference>
<dbReference type="EMBL" id="KE524839">
    <property type="protein sequence ID" value="KFB37192.1"/>
    <property type="molecule type" value="Genomic_DNA"/>
</dbReference>
<feature type="signal peptide" evidence="1">
    <location>
        <begin position="1"/>
        <end position="25"/>
    </location>
</feature>
<dbReference type="VEuPathDB" id="VectorBase:ASIC004403"/>
<keyword evidence="4" id="KW-1185">Reference proteome</keyword>
<evidence type="ECO:0000256" key="1">
    <source>
        <dbReference type="SAM" id="SignalP"/>
    </source>
</evidence>
<organism evidence="2">
    <name type="scientific">Anopheles sinensis</name>
    <name type="common">Mosquito</name>
    <dbReference type="NCBI Taxonomy" id="74873"/>
    <lineage>
        <taxon>Eukaryota</taxon>
        <taxon>Metazoa</taxon>
        <taxon>Ecdysozoa</taxon>
        <taxon>Arthropoda</taxon>
        <taxon>Hexapoda</taxon>
        <taxon>Insecta</taxon>
        <taxon>Pterygota</taxon>
        <taxon>Neoptera</taxon>
        <taxon>Endopterygota</taxon>
        <taxon>Diptera</taxon>
        <taxon>Nematocera</taxon>
        <taxon>Culicoidea</taxon>
        <taxon>Culicidae</taxon>
        <taxon>Anophelinae</taxon>
        <taxon>Anopheles</taxon>
    </lineage>
</organism>
<dbReference type="AlphaFoldDB" id="A0A084VGU8"/>
<name>A0A084VGU8_ANOSI</name>